<organism evidence="1 2">
    <name type="scientific">Bos mutus</name>
    <name type="common">wild yak</name>
    <dbReference type="NCBI Taxonomy" id="72004"/>
    <lineage>
        <taxon>Eukaryota</taxon>
        <taxon>Metazoa</taxon>
        <taxon>Chordata</taxon>
        <taxon>Craniata</taxon>
        <taxon>Vertebrata</taxon>
        <taxon>Euteleostomi</taxon>
        <taxon>Mammalia</taxon>
        <taxon>Eutheria</taxon>
        <taxon>Laurasiatheria</taxon>
        <taxon>Artiodactyla</taxon>
        <taxon>Ruminantia</taxon>
        <taxon>Pecora</taxon>
        <taxon>Bovidae</taxon>
        <taxon>Bovinae</taxon>
        <taxon>Bos</taxon>
    </lineage>
</organism>
<feature type="non-terminal residue" evidence="1">
    <location>
        <position position="1"/>
    </location>
</feature>
<proteinExistence type="predicted"/>
<gene>
    <name evidence="1" type="ORF">M91_14575</name>
</gene>
<evidence type="ECO:0000313" key="2">
    <source>
        <dbReference type="Proteomes" id="UP000011080"/>
    </source>
</evidence>
<dbReference type="AlphaFoldDB" id="L8I6N3"/>
<feature type="non-terminal residue" evidence="1">
    <location>
        <position position="31"/>
    </location>
</feature>
<dbReference type="Proteomes" id="UP000011080">
    <property type="component" value="Unassembled WGS sequence"/>
</dbReference>
<dbReference type="EMBL" id="JH881810">
    <property type="protein sequence ID" value="ELR52145.1"/>
    <property type="molecule type" value="Genomic_DNA"/>
</dbReference>
<protein>
    <submittedName>
        <fullName evidence="1">Uncharacterized protein</fullName>
    </submittedName>
</protein>
<accession>L8I6N3</accession>
<name>L8I6N3_9CETA</name>
<evidence type="ECO:0000313" key="1">
    <source>
        <dbReference type="EMBL" id="ELR52145.1"/>
    </source>
</evidence>
<sequence length="31" mass="3420">VREPSTEDTASSGVEWVCDHRPHVIPFSPAL</sequence>
<reference evidence="1 2" key="1">
    <citation type="journal article" date="2012" name="Nat. Genet.">
        <title>The yak genome and adaptation to life at high altitude.</title>
        <authorList>
            <person name="Qiu Q."/>
            <person name="Zhang G."/>
            <person name="Ma T."/>
            <person name="Qian W."/>
            <person name="Wang J."/>
            <person name="Ye Z."/>
            <person name="Cao C."/>
            <person name="Hu Q."/>
            <person name="Kim J."/>
            <person name="Larkin D.M."/>
            <person name="Auvil L."/>
            <person name="Capitanu B."/>
            <person name="Ma J."/>
            <person name="Lewin H.A."/>
            <person name="Qian X."/>
            <person name="Lang Y."/>
            <person name="Zhou R."/>
            <person name="Wang L."/>
            <person name="Wang K."/>
            <person name="Xia J."/>
            <person name="Liao S."/>
            <person name="Pan S."/>
            <person name="Lu X."/>
            <person name="Hou H."/>
            <person name="Wang Y."/>
            <person name="Zang X."/>
            <person name="Yin Y."/>
            <person name="Ma H."/>
            <person name="Zhang J."/>
            <person name="Wang Z."/>
            <person name="Zhang Y."/>
            <person name="Zhang D."/>
            <person name="Yonezawa T."/>
            <person name="Hasegawa M."/>
            <person name="Zhong Y."/>
            <person name="Liu W."/>
            <person name="Zhang Y."/>
            <person name="Huang Z."/>
            <person name="Zhang S."/>
            <person name="Long R."/>
            <person name="Yang H."/>
            <person name="Wang J."/>
            <person name="Lenstra J.A."/>
            <person name="Cooper D.N."/>
            <person name="Wu Y."/>
            <person name="Wang J."/>
            <person name="Shi P."/>
            <person name="Wang J."/>
            <person name="Liu J."/>
        </authorList>
    </citation>
    <scope>NUCLEOTIDE SEQUENCE [LARGE SCALE GENOMIC DNA]</scope>
    <source>
        <strain evidence="2">yakQH1</strain>
    </source>
</reference>